<name>A0A369JAI4_HYPMA</name>
<gene>
    <name evidence="2" type="ORF">Hypma_000599</name>
</gene>
<dbReference type="Proteomes" id="UP000076154">
    <property type="component" value="Unassembled WGS sequence"/>
</dbReference>
<keyword evidence="3" id="KW-1185">Reference proteome</keyword>
<dbReference type="EMBL" id="LUEZ02000106">
    <property type="protein sequence ID" value="RDB18352.1"/>
    <property type="molecule type" value="Genomic_DNA"/>
</dbReference>
<feature type="region of interest" description="Disordered" evidence="1">
    <location>
        <begin position="91"/>
        <end position="115"/>
    </location>
</feature>
<dbReference type="InParanoid" id="A0A369JAI4"/>
<proteinExistence type="predicted"/>
<sequence>MPPKPAPEPRASGSHKRNLASKVLDKDNIHASAIKKRKLAEAQIKVTRRCSASVEVVGDVDDDRIYETPRSTTAILEAADGSDDEIEEITEPGAAHDDSDEEDEPEEAEEVELGM</sequence>
<evidence type="ECO:0000313" key="2">
    <source>
        <dbReference type="EMBL" id="RDB18352.1"/>
    </source>
</evidence>
<organism evidence="2 3">
    <name type="scientific">Hypsizygus marmoreus</name>
    <name type="common">White beech mushroom</name>
    <name type="synonym">Agaricus marmoreus</name>
    <dbReference type="NCBI Taxonomy" id="39966"/>
    <lineage>
        <taxon>Eukaryota</taxon>
        <taxon>Fungi</taxon>
        <taxon>Dikarya</taxon>
        <taxon>Basidiomycota</taxon>
        <taxon>Agaricomycotina</taxon>
        <taxon>Agaricomycetes</taxon>
        <taxon>Agaricomycetidae</taxon>
        <taxon>Agaricales</taxon>
        <taxon>Tricholomatineae</taxon>
        <taxon>Lyophyllaceae</taxon>
        <taxon>Hypsizygus</taxon>
    </lineage>
</organism>
<comment type="caution">
    <text evidence="2">The sequence shown here is derived from an EMBL/GenBank/DDBJ whole genome shotgun (WGS) entry which is preliminary data.</text>
</comment>
<evidence type="ECO:0000256" key="1">
    <source>
        <dbReference type="SAM" id="MobiDB-lite"/>
    </source>
</evidence>
<evidence type="ECO:0000313" key="3">
    <source>
        <dbReference type="Proteomes" id="UP000076154"/>
    </source>
</evidence>
<protein>
    <submittedName>
        <fullName evidence="2">Uncharacterized protein</fullName>
    </submittedName>
</protein>
<reference evidence="2" key="1">
    <citation type="submission" date="2018-04" db="EMBL/GenBank/DDBJ databases">
        <title>Whole genome sequencing of Hypsizygus marmoreus.</title>
        <authorList>
            <person name="Choi I.-G."/>
            <person name="Min B."/>
            <person name="Kim J.-G."/>
            <person name="Kim S."/>
            <person name="Oh Y.-L."/>
            <person name="Kong W.-S."/>
            <person name="Park H."/>
            <person name="Jeong J."/>
            <person name="Song E.-S."/>
        </authorList>
    </citation>
    <scope>NUCLEOTIDE SEQUENCE [LARGE SCALE GENOMIC DNA]</scope>
    <source>
        <strain evidence="2">51987-8</strain>
    </source>
</reference>
<accession>A0A369JAI4</accession>
<feature type="compositionally biased region" description="Acidic residues" evidence="1">
    <location>
        <begin position="98"/>
        <end position="115"/>
    </location>
</feature>
<dbReference type="AlphaFoldDB" id="A0A369JAI4"/>
<feature type="region of interest" description="Disordered" evidence="1">
    <location>
        <begin position="1"/>
        <end position="20"/>
    </location>
</feature>